<accession>A0A4Y2BXJ9</accession>
<gene>
    <name evidence="1" type="ORF">AVEN_199993_1</name>
</gene>
<proteinExistence type="predicted"/>
<dbReference type="EMBL" id="BGPR01000116">
    <property type="protein sequence ID" value="GBL96036.1"/>
    <property type="molecule type" value="Genomic_DNA"/>
</dbReference>
<evidence type="ECO:0000313" key="2">
    <source>
        <dbReference type="Proteomes" id="UP000499080"/>
    </source>
</evidence>
<reference evidence="1 2" key="1">
    <citation type="journal article" date="2019" name="Sci. Rep.">
        <title>Orb-weaving spider Araneus ventricosus genome elucidates the spidroin gene catalogue.</title>
        <authorList>
            <person name="Kono N."/>
            <person name="Nakamura H."/>
            <person name="Ohtoshi R."/>
            <person name="Moran D.A.P."/>
            <person name="Shinohara A."/>
            <person name="Yoshida Y."/>
            <person name="Fujiwara M."/>
            <person name="Mori M."/>
            <person name="Tomita M."/>
            <person name="Arakawa K."/>
        </authorList>
    </citation>
    <scope>NUCLEOTIDE SEQUENCE [LARGE SCALE GENOMIC DNA]</scope>
</reference>
<keyword evidence="2" id="KW-1185">Reference proteome</keyword>
<comment type="caution">
    <text evidence="1">The sequence shown here is derived from an EMBL/GenBank/DDBJ whole genome shotgun (WGS) entry which is preliminary data.</text>
</comment>
<protein>
    <submittedName>
        <fullName evidence="1">Uncharacterized protein</fullName>
    </submittedName>
</protein>
<organism evidence="1 2">
    <name type="scientific">Araneus ventricosus</name>
    <name type="common">Orbweaver spider</name>
    <name type="synonym">Epeira ventricosa</name>
    <dbReference type="NCBI Taxonomy" id="182803"/>
    <lineage>
        <taxon>Eukaryota</taxon>
        <taxon>Metazoa</taxon>
        <taxon>Ecdysozoa</taxon>
        <taxon>Arthropoda</taxon>
        <taxon>Chelicerata</taxon>
        <taxon>Arachnida</taxon>
        <taxon>Araneae</taxon>
        <taxon>Araneomorphae</taxon>
        <taxon>Entelegynae</taxon>
        <taxon>Araneoidea</taxon>
        <taxon>Araneidae</taxon>
        <taxon>Araneus</taxon>
    </lineage>
</organism>
<dbReference type="Proteomes" id="UP000499080">
    <property type="component" value="Unassembled WGS sequence"/>
</dbReference>
<dbReference type="AlphaFoldDB" id="A0A4Y2BXJ9"/>
<evidence type="ECO:0000313" key="1">
    <source>
        <dbReference type="EMBL" id="GBL96036.1"/>
    </source>
</evidence>
<sequence length="96" mass="10994">MDTHGTSKNIPIADFHFFLSFEAEEAIWYLQQEFMHREKLQSPISLVSDKEASATVAPTDLLFQRFMANRKRWVESNSFATRVVVDGSSLEIDLGL</sequence>
<name>A0A4Y2BXJ9_ARAVE</name>